<dbReference type="RefSeq" id="WP_310309018.1">
    <property type="nucleotide sequence ID" value="NZ_BAAAXB010000001.1"/>
</dbReference>
<accession>A0ABU1PZ69</accession>
<comment type="caution">
    <text evidence="3">The sequence shown here is derived from an EMBL/GenBank/DDBJ whole genome shotgun (WGS) entry which is preliminary data.</text>
</comment>
<name>A0ABU1PZ69_9PSEU</name>
<sequence length="210" mass="22159">MGGSGGRGRRRRRRSGPPRGGGTAHAAGRQAVRAQRSWFNRQGGGTQALVVFGGIALLIGLHFLLWGEVIPAVGALVGRVPVLSTAVGWLYGGGAVMAWGVYALNRATAGPTARRRLLTAAWAWTPVAVACFPSDYADSTVLPTDYWAGVYASAYGVVVVPLVAFVVALLSLPLVKLFPRLKDAGDGWLGWACVGYSVLLLVWASTLLRM</sequence>
<feature type="compositionally biased region" description="Basic residues" evidence="1">
    <location>
        <begin position="7"/>
        <end position="16"/>
    </location>
</feature>
<feature type="transmembrane region" description="Helical" evidence="2">
    <location>
        <begin position="117"/>
        <end position="136"/>
    </location>
</feature>
<keyword evidence="2" id="KW-0472">Membrane</keyword>
<protein>
    <recommendedName>
        <fullName evidence="5">Yip1-like protein</fullName>
    </recommendedName>
</protein>
<evidence type="ECO:0000313" key="3">
    <source>
        <dbReference type="EMBL" id="MDR6595937.1"/>
    </source>
</evidence>
<evidence type="ECO:0000256" key="1">
    <source>
        <dbReference type="SAM" id="MobiDB-lite"/>
    </source>
</evidence>
<reference evidence="3 4" key="1">
    <citation type="submission" date="2023-07" db="EMBL/GenBank/DDBJ databases">
        <title>Sequencing the genomes of 1000 actinobacteria strains.</title>
        <authorList>
            <person name="Klenk H.-P."/>
        </authorList>
    </citation>
    <scope>NUCLEOTIDE SEQUENCE [LARGE SCALE GENOMIC DNA]</scope>
    <source>
        <strain evidence="3 4">DSM 43749</strain>
    </source>
</reference>
<keyword evidence="4" id="KW-1185">Reference proteome</keyword>
<proteinExistence type="predicted"/>
<evidence type="ECO:0008006" key="5">
    <source>
        <dbReference type="Google" id="ProtNLM"/>
    </source>
</evidence>
<feature type="transmembrane region" description="Helical" evidence="2">
    <location>
        <begin position="48"/>
        <end position="66"/>
    </location>
</feature>
<feature type="transmembrane region" description="Helical" evidence="2">
    <location>
        <begin position="86"/>
        <end position="105"/>
    </location>
</feature>
<gene>
    <name evidence="3" type="ORF">J2S66_004321</name>
</gene>
<feature type="transmembrane region" description="Helical" evidence="2">
    <location>
        <begin position="148"/>
        <end position="175"/>
    </location>
</feature>
<keyword evidence="2" id="KW-0812">Transmembrane</keyword>
<evidence type="ECO:0000256" key="2">
    <source>
        <dbReference type="SAM" id="Phobius"/>
    </source>
</evidence>
<feature type="transmembrane region" description="Helical" evidence="2">
    <location>
        <begin position="187"/>
        <end position="208"/>
    </location>
</feature>
<keyword evidence="2" id="KW-1133">Transmembrane helix</keyword>
<feature type="region of interest" description="Disordered" evidence="1">
    <location>
        <begin position="1"/>
        <end position="29"/>
    </location>
</feature>
<organism evidence="3 4">
    <name type="scientific">Saccharothrix longispora</name>
    <dbReference type="NCBI Taxonomy" id="33920"/>
    <lineage>
        <taxon>Bacteria</taxon>
        <taxon>Bacillati</taxon>
        <taxon>Actinomycetota</taxon>
        <taxon>Actinomycetes</taxon>
        <taxon>Pseudonocardiales</taxon>
        <taxon>Pseudonocardiaceae</taxon>
        <taxon>Saccharothrix</taxon>
    </lineage>
</organism>
<dbReference type="Proteomes" id="UP001268819">
    <property type="component" value="Unassembled WGS sequence"/>
</dbReference>
<dbReference type="EMBL" id="JAVDSG010000001">
    <property type="protein sequence ID" value="MDR6595937.1"/>
    <property type="molecule type" value="Genomic_DNA"/>
</dbReference>
<evidence type="ECO:0000313" key="4">
    <source>
        <dbReference type="Proteomes" id="UP001268819"/>
    </source>
</evidence>